<dbReference type="Proteomes" id="UP000494165">
    <property type="component" value="Unassembled WGS sequence"/>
</dbReference>
<evidence type="ECO:0000313" key="2">
    <source>
        <dbReference type="Proteomes" id="UP000494165"/>
    </source>
</evidence>
<sequence length="67" mass="7908">MITLFVCSFTDQSERLLHQDQRQSQRRCHRGSELSCAASWRRNKNNYQVVAKGTISHQVSNFRRSRP</sequence>
<proteinExistence type="predicted"/>
<accession>A0A8S1D6X0</accession>
<dbReference type="AlphaFoldDB" id="A0A8S1D6X0"/>
<organism evidence="1 2">
    <name type="scientific">Cloeon dipterum</name>
    <dbReference type="NCBI Taxonomy" id="197152"/>
    <lineage>
        <taxon>Eukaryota</taxon>
        <taxon>Metazoa</taxon>
        <taxon>Ecdysozoa</taxon>
        <taxon>Arthropoda</taxon>
        <taxon>Hexapoda</taxon>
        <taxon>Insecta</taxon>
        <taxon>Pterygota</taxon>
        <taxon>Palaeoptera</taxon>
        <taxon>Ephemeroptera</taxon>
        <taxon>Pisciforma</taxon>
        <taxon>Baetidae</taxon>
        <taxon>Cloeon</taxon>
    </lineage>
</organism>
<protein>
    <submittedName>
        <fullName evidence="1">Uncharacterized protein</fullName>
    </submittedName>
</protein>
<name>A0A8S1D6X0_9INSE</name>
<evidence type="ECO:0000313" key="1">
    <source>
        <dbReference type="EMBL" id="CAB3377936.1"/>
    </source>
</evidence>
<comment type="caution">
    <text evidence="1">The sequence shown here is derived from an EMBL/GenBank/DDBJ whole genome shotgun (WGS) entry which is preliminary data.</text>
</comment>
<dbReference type="EMBL" id="CADEPI010000154">
    <property type="protein sequence ID" value="CAB3377936.1"/>
    <property type="molecule type" value="Genomic_DNA"/>
</dbReference>
<keyword evidence="2" id="KW-1185">Reference proteome</keyword>
<gene>
    <name evidence="1" type="ORF">CLODIP_2_CD10224</name>
</gene>
<reference evidence="1 2" key="1">
    <citation type="submission" date="2020-04" db="EMBL/GenBank/DDBJ databases">
        <authorList>
            <person name="Alioto T."/>
            <person name="Alioto T."/>
            <person name="Gomez Garrido J."/>
        </authorList>
    </citation>
    <scope>NUCLEOTIDE SEQUENCE [LARGE SCALE GENOMIC DNA]</scope>
</reference>